<accession>A0ABV5KH55</accession>
<sequence>MSVLTDHLERHLGAIQSGWPSRTIGSSKPSFQVAQFSSGSGPGTVGYATLGLHRQALRSPASNKHIHMELLALLPTYLEAHQAAAILLQVGETVGTSGLALLRGHVIGPAGRIWDESEMTAFYVGIPVYFPDEFAGVVVDGVDVVLAWLIPIYSAEAEYIWGAGWESFEQLLAELDPDLTDLQRPSVVP</sequence>
<organism evidence="2 3">
    <name type="scientific">Nocardioides plantarum</name>
    <dbReference type="NCBI Taxonomy" id="29299"/>
    <lineage>
        <taxon>Bacteria</taxon>
        <taxon>Bacillati</taxon>
        <taxon>Actinomycetota</taxon>
        <taxon>Actinomycetes</taxon>
        <taxon>Propionibacteriales</taxon>
        <taxon>Nocardioidaceae</taxon>
        <taxon>Nocardioides</taxon>
    </lineage>
</organism>
<reference evidence="2 3" key="1">
    <citation type="submission" date="2024-09" db="EMBL/GenBank/DDBJ databases">
        <authorList>
            <person name="Sun Q."/>
            <person name="Mori K."/>
        </authorList>
    </citation>
    <scope>NUCLEOTIDE SEQUENCE [LARGE SCALE GENOMIC DNA]</scope>
    <source>
        <strain evidence="2 3">JCM 9626</strain>
    </source>
</reference>
<keyword evidence="3" id="KW-1185">Reference proteome</keyword>
<evidence type="ECO:0000313" key="3">
    <source>
        <dbReference type="Proteomes" id="UP001589750"/>
    </source>
</evidence>
<evidence type="ECO:0000313" key="2">
    <source>
        <dbReference type="EMBL" id="MFB9315448.1"/>
    </source>
</evidence>
<evidence type="ECO:0000259" key="1">
    <source>
        <dbReference type="Pfam" id="PF05076"/>
    </source>
</evidence>
<dbReference type="EMBL" id="JBHMDG010000034">
    <property type="protein sequence ID" value="MFB9315448.1"/>
    <property type="molecule type" value="Genomic_DNA"/>
</dbReference>
<comment type="caution">
    <text evidence="2">The sequence shown here is derived from an EMBL/GenBank/DDBJ whole genome shotgun (WGS) entry which is preliminary data.</text>
</comment>
<proteinExistence type="predicted"/>
<protein>
    <submittedName>
        <fullName evidence="2">Suppressor of fused domain protein</fullName>
    </submittedName>
</protein>
<dbReference type="Proteomes" id="UP001589750">
    <property type="component" value="Unassembled WGS sequence"/>
</dbReference>
<dbReference type="RefSeq" id="WP_170215334.1">
    <property type="nucleotide sequence ID" value="NZ_JBHMDG010000034.1"/>
</dbReference>
<name>A0ABV5KH55_9ACTN</name>
<gene>
    <name evidence="2" type="ORF">ACFFRI_20555</name>
</gene>
<dbReference type="InterPro" id="IPR020941">
    <property type="entry name" value="SUFU-like_domain"/>
</dbReference>
<feature type="domain" description="Suppressor of fused-like" evidence="1">
    <location>
        <begin position="30"/>
        <end position="185"/>
    </location>
</feature>
<dbReference type="Pfam" id="PF05076">
    <property type="entry name" value="SUFU"/>
    <property type="match status" value="1"/>
</dbReference>